<evidence type="ECO:0000259" key="5">
    <source>
        <dbReference type="PROSITE" id="PS50208"/>
    </source>
</evidence>
<name>A0A8C7W981_ONCMY</name>
<dbReference type="SUPFAM" id="SSF52129">
    <property type="entry name" value="Caspase-like"/>
    <property type="match status" value="1"/>
</dbReference>
<reference evidence="6" key="1">
    <citation type="submission" date="2020-07" db="EMBL/GenBank/DDBJ databases">
        <title>A long reads based de novo assembly of the rainbow trout Arlee double haploid line genome.</title>
        <authorList>
            <person name="Gao G."/>
            <person name="Palti Y."/>
        </authorList>
    </citation>
    <scope>NUCLEOTIDE SEQUENCE [LARGE SCALE GENOMIC DNA]</scope>
</reference>
<evidence type="ECO:0000313" key="6">
    <source>
        <dbReference type="Ensembl" id="ENSOMYP00000083277.2"/>
    </source>
</evidence>
<evidence type="ECO:0000256" key="1">
    <source>
        <dbReference type="ARBA" id="ARBA00010134"/>
    </source>
</evidence>
<dbReference type="GeneTree" id="ENSGT00940000164532"/>
<dbReference type="PROSITE" id="PS50208">
    <property type="entry name" value="CASPASE_P20"/>
    <property type="match status" value="1"/>
</dbReference>
<sequence>MERQMRPASYDMSGQRRALLLIVRDKEKMKSNRCGFDVDRQTMEKFFEGFGFQYHSVLDETAQEMKEEVINFRNSINSSSGNISCVFVVTSSHGRRDVIIGADKKTLAVKDIIEPFGDELCPKTKGKPKVFIIDACRGSNHDTGVHFDSAADEKLSKEAMATKEYRSTRVPPCINDMLVAYAAMTDYVGMMNSTSGSLTDNVLPIDYVGMMNSTSGSLTDNVLPIDYVGMMNSTSGSRMIYNISQVFSSPGATEEHVYNLFVKANAKMVATPVDVTVDEGKPTQRTERRKIIMTMESTLRKTLYLRSSNESGVKTIEQKGRK</sequence>
<keyword evidence="7" id="KW-1185">Reference proteome</keyword>
<reference evidence="6" key="2">
    <citation type="submission" date="2025-08" db="UniProtKB">
        <authorList>
            <consortium name="Ensembl"/>
        </authorList>
    </citation>
    <scope>IDENTIFICATION</scope>
</reference>
<dbReference type="PANTHER" id="PTHR47901">
    <property type="entry name" value="CASPASE RECRUITMENT DOMAIN-CONTAINING PROTEIN 18"/>
    <property type="match status" value="1"/>
</dbReference>
<keyword evidence="2" id="KW-0645">Protease</keyword>
<proteinExistence type="inferred from homology"/>
<dbReference type="Pfam" id="PF00656">
    <property type="entry name" value="Peptidase_C14"/>
    <property type="match status" value="1"/>
</dbReference>
<dbReference type="SMART" id="SM00115">
    <property type="entry name" value="CASc"/>
    <property type="match status" value="1"/>
</dbReference>
<evidence type="ECO:0000256" key="3">
    <source>
        <dbReference type="ARBA" id="ARBA00022703"/>
    </source>
</evidence>
<comment type="similarity">
    <text evidence="1">Belongs to the peptidase C14A family.</text>
</comment>
<accession>A0A8C7W981</accession>
<dbReference type="GO" id="GO:0004197">
    <property type="term" value="F:cysteine-type endopeptidase activity"/>
    <property type="evidence" value="ECO:0007669"/>
    <property type="project" value="InterPro"/>
</dbReference>
<evidence type="ECO:0000313" key="7">
    <source>
        <dbReference type="Proteomes" id="UP000694395"/>
    </source>
</evidence>
<dbReference type="InterPro" id="IPR002398">
    <property type="entry name" value="Pept_C14"/>
</dbReference>
<dbReference type="AlphaFoldDB" id="A0A8C7W981"/>
<dbReference type="PANTHER" id="PTHR47901:SF8">
    <property type="entry name" value="CASPASE-3"/>
    <property type="match status" value="1"/>
</dbReference>
<dbReference type="InterPro" id="IPR011600">
    <property type="entry name" value="Pept_C14_caspase"/>
</dbReference>
<dbReference type="InterPro" id="IPR001309">
    <property type="entry name" value="Pept_C14_p20"/>
</dbReference>
<dbReference type="Proteomes" id="UP000694395">
    <property type="component" value="Chromosome 10"/>
</dbReference>
<evidence type="ECO:0000256" key="4">
    <source>
        <dbReference type="ARBA" id="ARBA00022801"/>
    </source>
</evidence>
<dbReference type="Ensembl" id="ENSOMYT00000090715.2">
    <property type="protein sequence ID" value="ENSOMYP00000083277.2"/>
    <property type="gene ID" value="ENSOMYG00000038394.2"/>
</dbReference>
<keyword evidence="3" id="KW-0053">Apoptosis</keyword>
<feature type="domain" description="Caspase family p20" evidence="5">
    <location>
        <begin position="15"/>
        <end position="140"/>
    </location>
</feature>
<evidence type="ECO:0000256" key="2">
    <source>
        <dbReference type="ARBA" id="ARBA00022670"/>
    </source>
</evidence>
<dbReference type="PRINTS" id="PR00376">
    <property type="entry name" value="IL1BCENZYME"/>
</dbReference>
<dbReference type="Gene3D" id="3.30.70.1470">
    <property type="entry name" value="Caspase-like"/>
    <property type="match status" value="1"/>
</dbReference>
<dbReference type="InterPro" id="IPR029030">
    <property type="entry name" value="Caspase-like_dom_sf"/>
</dbReference>
<organism evidence="6 7">
    <name type="scientific">Oncorhynchus mykiss</name>
    <name type="common">Rainbow trout</name>
    <name type="synonym">Salmo gairdneri</name>
    <dbReference type="NCBI Taxonomy" id="8022"/>
    <lineage>
        <taxon>Eukaryota</taxon>
        <taxon>Metazoa</taxon>
        <taxon>Chordata</taxon>
        <taxon>Craniata</taxon>
        <taxon>Vertebrata</taxon>
        <taxon>Euteleostomi</taxon>
        <taxon>Actinopterygii</taxon>
        <taxon>Neopterygii</taxon>
        <taxon>Teleostei</taxon>
        <taxon>Protacanthopterygii</taxon>
        <taxon>Salmoniformes</taxon>
        <taxon>Salmonidae</taxon>
        <taxon>Salmoninae</taxon>
        <taxon>Oncorhynchus</taxon>
    </lineage>
</organism>
<protein>
    <recommendedName>
        <fullName evidence="5">Caspase family p20 domain-containing protein</fullName>
    </recommendedName>
</protein>
<dbReference type="InterPro" id="IPR015917">
    <property type="entry name" value="Pept_C14A"/>
</dbReference>
<dbReference type="GO" id="GO:0006508">
    <property type="term" value="P:proteolysis"/>
    <property type="evidence" value="ECO:0007669"/>
    <property type="project" value="UniProtKB-KW"/>
</dbReference>
<dbReference type="GO" id="GO:0006915">
    <property type="term" value="P:apoptotic process"/>
    <property type="evidence" value="ECO:0007669"/>
    <property type="project" value="UniProtKB-KW"/>
</dbReference>
<reference evidence="6" key="3">
    <citation type="submission" date="2025-09" db="UniProtKB">
        <authorList>
            <consortium name="Ensembl"/>
        </authorList>
    </citation>
    <scope>IDENTIFICATION</scope>
</reference>
<dbReference type="Gene3D" id="3.40.50.1460">
    <property type="match status" value="1"/>
</dbReference>
<keyword evidence="4" id="KW-0378">Hydrolase</keyword>